<dbReference type="AlphaFoldDB" id="A0A2M4D8Y8"/>
<feature type="signal peptide" evidence="1">
    <location>
        <begin position="1"/>
        <end position="26"/>
    </location>
</feature>
<evidence type="ECO:0000313" key="2">
    <source>
        <dbReference type="EMBL" id="MBW74025.1"/>
    </source>
</evidence>
<reference evidence="2" key="1">
    <citation type="submission" date="2018-01" db="EMBL/GenBank/DDBJ databases">
        <title>An insight into the sialome of Amazonian anophelines.</title>
        <authorList>
            <person name="Ribeiro J.M."/>
            <person name="Scarpassa V."/>
            <person name="Calvo E."/>
        </authorList>
    </citation>
    <scope>NUCLEOTIDE SEQUENCE</scope>
</reference>
<proteinExistence type="predicted"/>
<sequence>MIYLLQSHLSLFHLIVCCQLLPVAGASRPYAIRLPVDYEIQNRQNRGRAPATDLLHQLDTLLFDRWNRNRRNLCVFRKRARQARAP</sequence>
<evidence type="ECO:0000256" key="1">
    <source>
        <dbReference type="SAM" id="SignalP"/>
    </source>
</evidence>
<protein>
    <submittedName>
        <fullName evidence="2">Putative secreted protein</fullName>
    </submittedName>
</protein>
<name>A0A2M4D8Y8_ANODA</name>
<keyword evidence="1" id="KW-0732">Signal</keyword>
<feature type="chain" id="PRO_5014649823" evidence="1">
    <location>
        <begin position="27"/>
        <end position="86"/>
    </location>
</feature>
<dbReference type="EMBL" id="GGFL01009847">
    <property type="protein sequence ID" value="MBW74025.1"/>
    <property type="molecule type" value="Transcribed_RNA"/>
</dbReference>
<organism evidence="2">
    <name type="scientific">Anopheles darlingi</name>
    <name type="common">Mosquito</name>
    <dbReference type="NCBI Taxonomy" id="43151"/>
    <lineage>
        <taxon>Eukaryota</taxon>
        <taxon>Metazoa</taxon>
        <taxon>Ecdysozoa</taxon>
        <taxon>Arthropoda</taxon>
        <taxon>Hexapoda</taxon>
        <taxon>Insecta</taxon>
        <taxon>Pterygota</taxon>
        <taxon>Neoptera</taxon>
        <taxon>Endopterygota</taxon>
        <taxon>Diptera</taxon>
        <taxon>Nematocera</taxon>
        <taxon>Culicoidea</taxon>
        <taxon>Culicidae</taxon>
        <taxon>Anophelinae</taxon>
        <taxon>Anopheles</taxon>
    </lineage>
</organism>
<accession>A0A2M4D8Y8</accession>